<comment type="subunit">
    <text evidence="3">Homodimer.</text>
</comment>
<dbReference type="UniPathway" id="UPA00333">
    <property type="reaction ID" value="UER00454"/>
</dbReference>
<feature type="active site" description="Nucleophile" evidence="3">
    <location>
        <position position="143"/>
    </location>
</feature>
<evidence type="ECO:0000256" key="1">
    <source>
        <dbReference type="ARBA" id="ARBA00022801"/>
    </source>
</evidence>
<dbReference type="HAMAP" id="MF_03014">
    <property type="entry name" value="KFase"/>
    <property type="match status" value="1"/>
</dbReference>
<comment type="catalytic activity">
    <reaction evidence="3">
        <text>N-formyl-L-kynurenine + H2O = L-kynurenine + formate + H(+)</text>
        <dbReference type="Rhea" id="RHEA:13009"/>
        <dbReference type="ChEBI" id="CHEBI:15377"/>
        <dbReference type="ChEBI" id="CHEBI:15378"/>
        <dbReference type="ChEBI" id="CHEBI:15740"/>
        <dbReference type="ChEBI" id="CHEBI:57959"/>
        <dbReference type="ChEBI" id="CHEBI:58629"/>
        <dbReference type="EC" id="3.5.1.9"/>
    </reaction>
</comment>
<gene>
    <name evidence="4" type="ORF">VC83_06603</name>
</gene>
<evidence type="ECO:0000313" key="4">
    <source>
        <dbReference type="EMBL" id="OAF58399.1"/>
    </source>
</evidence>
<comment type="domain">
    <text evidence="3">The main chain amide nitrogen atoms of the second glycine and its adjacent residue in the HGGXW motif define the oxyanion hole, and stabilize the oxyanion that forms during the nucleophilic attack by the catalytic serine during substrate cleavage.</text>
</comment>
<dbReference type="AlphaFoldDB" id="A0A177A8B9"/>
<dbReference type="InterPro" id="IPR029058">
    <property type="entry name" value="AB_hydrolase_fold"/>
</dbReference>
<dbReference type="GO" id="GO:0019441">
    <property type="term" value="P:L-tryptophan catabolic process to kynurenine"/>
    <property type="evidence" value="ECO:0007669"/>
    <property type="project" value="UniProtKB-UniRule"/>
</dbReference>
<dbReference type="eggNOG" id="ENOG502S40A">
    <property type="taxonomic scope" value="Eukaryota"/>
</dbReference>
<feature type="active site" evidence="3">
    <location>
        <position position="232"/>
    </location>
</feature>
<dbReference type="EMBL" id="KV441397">
    <property type="protein sequence ID" value="OAF58399.1"/>
    <property type="molecule type" value="Genomic_DNA"/>
</dbReference>
<dbReference type="GO" id="GO:0004061">
    <property type="term" value="F:arylformamidase activity"/>
    <property type="evidence" value="ECO:0007669"/>
    <property type="project" value="UniProtKB-UniRule"/>
</dbReference>
<sequence>MTVETPLKHVRHSYRDGEEATALSTVDIWLPETNPDGSSPEGIWVVFIHGGAWRDPLIDSTSFQPTLSILAQTPPQAQPPIAGYASINYRLSPYPSHPTSPSTGGDASRAAQHPEHLDDVTTALLFLDEKYGIGGRYLLAGHSCGATLAFQVPETAEGGGRLPVPLGMLGSEGIYDIPSLISRNEHPIYREFVVSAFGEREETWSAASPSMAPGSKLWEKTGVLIMSHSEEDEYVEKAQSVDMLERIKEVKKDGQAVYVEAEGKHDEMHEKGGEMARIIGTGLEMVWVVGWGA</sequence>
<feature type="short sequence motif" description="HGGXW" evidence="3">
    <location>
        <begin position="49"/>
        <end position="53"/>
    </location>
</feature>
<dbReference type="EC" id="3.5.1.9" evidence="3"/>
<reference evidence="4" key="1">
    <citation type="submission" date="2016-03" db="EMBL/GenBank/DDBJ databases">
        <title>Updated assembly of Pseudogymnoascus destructans, the fungus causing white-nose syndrome of bats.</title>
        <authorList>
            <person name="Palmer J.M."/>
            <person name="Drees K.P."/>
            <person name="Foster J.T."/>
            <person name="Lindner D.L."/>
        </authorList>
    </citation>
    <scope>NUCLEOTIDE SEQUENCE [LARGE SCALE GENOMIC DNA]</scope>
    <source>
        <strain evidence="4">20631-21</strain>
    </source>
</reference>
<dbReference type="SUPFAM" id="SSF53474">
    <property type="entry name" value="alpha/beta-Hydrolases"/>
    <property type="match status" value="1"/>
</dbReference>
<name>A0A177A8B9_9PEZI</name>
<dbReference type="RefSeq" id="XP_024323684.1">
    <property type="nucleotide sequence ID" value="XM_024470198.1"/>
</dbReference>
<keyword evidence="2 3" id="KW-0823">Tryptophan catabolism</keyword>
<evidence type="ECO:0000256" key="2">
    <source>
        <dbReference type="ARBA" id="ARBA00023079"/>
    </source>
</evidence>
<dbReference type="PANTHER" id="PTHR48081:SF33">
    <property type="entry name" value="KYNURENINE FORMAMIDASE"/>
    <property type="match status" value="1"/>
</dbReference>
<dbReference type="InterPro" id="IPR027519">
    <property type="entry name" value="KFase_ver/fungi-typ"/>
</dbReference>
<dbReference type="GO" id="GO:0034354">
    <property type="term" value="P:'de novo' NAD+ biosynthetic process from L-tryptophan"/>
    <property type="evidence" value="ECO:0007669"/>
    <property type="project" value="UniProtKB-UniRule"/>
</dbReference>
<comment type="pathway">
    <text evidence="3">Amino-acid degradation; L-tryptophan degradation via kynurenine pathway; L-kynurenine from L-tryptophan: step 2/2.</text>
</comment>
<protein>
    <recommendedName>
        <fullName evidence="3">Kynurenine formamidase</fullName>
        <shortName evidence="3">KFA</shortName>
        <shortName evidence="3">KFase</shortName>
        <ecNumber evidence="3">3.5.1.9</ecNumber>
    </recommendedName>
    <alternativeName>
        <fullName evidence="3">Arylformamidase</fullName>
    </alternativeName>
    <alternativeName>
        <fullName evidence="3">N-formylkynurenine formamidase</fullName>
        <shortName evidence="3">FKF</shortName>
    </alternativeName>
</protein>
<dbReference type="PANTHER" id="PTHR48081">
    <property type="entry name" value="AB HYDROLASE SUPERFAMILY PROTEIN C4A8.06C"/>
    <property type="match status" value="1"/>
</dbReference>
<organism evidence="4">
    <name type="scientific">Pseudogymnoascus destructans</name>
    <dbReference type="NCBI Taxonomy" id="655981"/>
    <lineage>
        <taxon>Eukaryota</taxon>
        <taxon>Fungi</taxon>
        <taxon>Dikarya</taxon>
        <taxon>Ascomycota</taxon>
        <taxon>Pezizomycotina</taxon>
        <taxon>Leotiomycetes</taxon>
        <taxon>Thelebolales</taxon>
        <taxon>Thelebolaceae</taxon>
        <taxon>Pseudogymnoascus</taxon>
    </lineage>
</organism>
<proteinExistence type="inferred from homology"/>
<dbReference type="OrthoDB" id="420264at2759"/>
<dbReference type="Gene3D" id="3.40.50.1820">
    <property type="entry name" value="alpha/beta hydrolase"/>
    <property type="match status" value="1"/>
</dbReference>
<dbReference type="InterPro" id="IPR050300">
    <property type="entry name" value="GDXG_lipolytic_enzyme"/>
</dbReference>
<accession>A0A177A8B9</accession>
<keyword evidence="1 3" id="KW-0378">Hydrolase</keyword>
<evidence type="ECO:0000256" key="3">
    <source>
        <dbReference type="HAMAP-Rule" id="MF_03014"/>
    </source>
</evidence>
<dbReference type="Proteomes" id="UP000077154">
    <property type="component" value="Unassembled WGS sequence"/>
</dbReference>
<dbReference type="VEuPathDB" id="FungiDB:GMDG_08113"/>
<comment type="function">
    <text evidence="3">Catalyzes the hydrolysis of N-formyl-L-kynurenine to L-kynurenine, the second step in the kynurenine pathway of tryptophan degradation. Kynurenine may be further oxidized to nicotinic acid, NAD(H) and NADP(H). Required for elimination of toxic metabolites.</text>
</comment>
<feature type="active site" evidence="3">
    <location>
        <position position="265"/>
    </location>
</feature>
<comment type="similarity">
    <text evidence="3">Belongs to the kynurenine formamidase family.</text>
</comment>
<dbReference type="ESTHER" id="9pezi-a0a177a8b9">
    <property type="family name" value="Kynurenine-formamidase"/>
</dbReference>
<dbReference type="GeneID" id="36289661"/>